<dbReference type="AlphaFoldDB" id="A0AAD2JMG5"/>
<dbReference type="Pfam" id="PF00300">
    <property type="entry name" value="His_Phos_1"/>
    <property type="match status" value="1"/>
</dbReference>
<name>A0AAD2JMG5_9STRA</name>
<evidence type="ECO:0000256" key="2">
    <source>
        <dbReference type="ARBA" id="ARBA00023235"/>
    </source>
</evidence>
<dbReference type="PANTHER" id="PTHR48100">
    <property type="entry name" value="BROAD-SPECIFICITY PHOSPHATASE YOR283W-RELATED"/>
    <property type="match status" value="1"/>
</dbReference>
<keyword evidence="5" id="KW-1185">Reference proteome</keyword>
<evidence type="ECO:0008006" key="6">
    <source>
        <dbReference type="Google" id="ProtNLM"/>
    </source>
</evidence>
<keyword evidence="1" id="KW-0324">Glycolysis</keyword>
<dbReference type="CDD" id="cd07067">
    <property type="entry name" value="HP_PGM_like"/>
    <property type="match status" value="1"/>
</dbReference>
<comment type="caution">
    <text evidence="4">The sequence shown here is derived from an EMBL/GenBank/DDBJ whole genome shotgun (WGS) entry which is preliminary data.</text>
</comment>
<evidence type="ECO:0000256" key="1">
    <source>
        <dbReference type="ARBA" id="ARBA00023152"/>
    </source>
</evidence>
<reference evidence="4" key="1">
    <citation type="submission" date="2023-08" db="EMBL/GenBank/DDBJ databases">
        <authorList>
            <person name="Audoor S."/>
            <person name="Bilcke G."/>
        </authorList>
    </citation>
    <scope>NUCLEOTIDE SEQUENCE</scope>
</reference>
<evidence type="ECO:0000313" key="4">
    <source>
        <dbReference type="EMBL" id="CAJ1964104.1"/>
    </source>
</evidence>
<evidence type="ECO:0000313" key="5">
    <source>
        <dbReference type="Proteomes" id="UP001295423"/>
    </source>
</evidence>
<dbReference type="GO" id="GO:0016791">
    <property type="term" value="F:phosphatase activity"/>
    <property type="evidence" value="ECO:0007669"/>
    <property type="project" value="TreeGrafter"/>
</dbReference>
<dbReference type="PROSITE" id="PS00175">
    <property type="entry name" value="PG_MUTASE"/>
    <property type="match status" value="1"/>
</dbReference>
<accession>A0AAD2JMG5</accession>
<keyword evidence="3" id="KW-0732">Signal</keyword>
<gene>
    <name evidence="4" type="ORF">CYCCA115_LOCUS20474</name>
</gene>
<feature type="chain" id="PRO_5042107861" description="Phosphoglycerate mutase (2,3-diphosphoglycerate-dependent)" evidence="3">
    <location>
        <begin position="21"/>
        <end position="261"/>
    </location>
</feature>
<keyword evidence="2" id="KW-0413">Isomerase</keyword>
<dbReference type="Proteomes" id="UP001295423">
    <property type="component" value="Unassembled WGS sequence"/>
</dbReference>
<dbReference type="GO" id="GO:0005737">
    <property type="term" value="C:cytoplasm"/>
    <property type="evidence" value="ECO:0007669"/>
    <property type="project" value="TreeGrafter"/>
</dbReference>
<proteinExistence type="predicted"/>
<dbReference type="PANTHER" id="PTHR48100:SF1">
    <property type="entry name" value="HISTIDINE PHOSPHATASE FAMILY PROTEIN-RELATED"/>
    <property type="match status" value="1"/>
</dbReference>
<dbReference type="InterPro" id="IPR050275">
    <property type="entry name" value="PGM_Phosphatase"/>
</dbReference>
<feature type="signal peptide" evidence="3">
    <location>
        <begin position="1"/>
        <end position="20"/>
    </location>
</feature>
<dbReference type="InterPro" id="IPR029033">
    <property type="entry name" value="His_PPase_superfam"/>
</dbReference>
<evidence type="ECO:0000256" key="3">
    <source>
        <dbReference type="SAM" id="SignalP"/>
    </source>
</evidence>
<sequence length="261" mass="29694">MVNLNRILLLIIAMSQRASLQVLACTSKRISIVRHGQAMHNPRAEVAKANGCSMEEFIAIMREDDCLDAPLTDLGKEQAKTVKIPTTKSNFDLVVSSSLSRALQTADAVCPPSIKNGSKRVCCEHFREVNGDLLNAKRRSRSELEKLFPSWDFSHLSTDEDSLWTPEMEEFPAVAERGYIGLDWLMKRPEESILLVAHGGILRYLMTIHPLISLQDERKSAEKPVEARFDNCEVRHYRLSWINSDNMEEKRRKIVMTEVDP</sequence>
<dbReference type="EMBL" id="CAKOGP040002169">
    <property type="protein sequence ID" value="CAJ1964104.1"/>
    <property type="molecule type" value="Genomic_DNA"/>
</dbReference>
<dbReference type="SUPFAM" id="SSF53254">
    <property type="entry name" value="Phosphoglycerate mutase-like"/>
    <property type="match status" value="1"/>
</dbReference>
<dbReference type="Gene3D" id="3.40.50.1240">
    <property type="entry name" value="Phosphoglycerate mutase-like"/>
    <property type="match status" value="1"/>
</dbReference>
<organism evidence="4 5">
    <name type="scientific">Cylindrotheca closterium</name>
    <dbReference type="NCBI Taxonomy" id="2856"/>
    <lineage>
        <taxon>Eukaryota</taxon>
        <taxon>Sar</taxon>
        <taxon>Stramenopiles</taxon>
        <taxon>Ochrophyta</taxon>
        <taxon>Bacillariophyta</taxon>
        <taxon>Bacillariophyceae</taxon>
        <taxon>Bacillariophycidae</taxon>
        <taxon>Bacillariales</taxon>
        <taxon>Bacillariaceae</taxon>
        <taxon>Cylindrotheca</taxon>
    </lineage>
</organism>
<dbReference type="InterPro" id="IPR001345">
    <property type="entry name" value="PG/BPGM_mutase_AS"/>
</dbReference>
<dbReference type="SMART" id="SM00855">
    <property type="entry name" value="PGAM"/>
    <property type="match status" value="1"/>
</dbReference>
<dbReference type="InterPro" id="IPR013078">
    <property type="entry name" value="His_Pase_superF_clade-1"/>
</dbReference>
<protein>
    <recommendedName>
        <fullName evidence="6">Phosphoglycerate mutase (2,3-diphosphoglycerate-dependent)</fullName>
    </recommendedName>
</protein>